<evidence type="ECO:0000256" key="6">
    <source>
        <dbReference type="RuleBase" id="RU362091"/>
    </source>
</evidence>
<feature type="transmembrane region" description="Helical" evidence="7">
    <location>
        <begin position="135"/>
        <end position="161"/>
    </location>
</feature>
<evidence type="ECO:0000256" key="3">
    <source>
        <dbReference type="ARBA" id="ARBA00022692"/>
    </source>
</evidence>
<evidence type="ECO:0000313" key="8">
    <source>
        <dbReference type="EMBL" id="KIJ35280.1"/>
    </source>
</evidence>
<keyword evidence="4 7" id="KW-1133">Transmembrane helix</keyword>
<feature type="transmembrane region" description="Helical" evidence="7">
    <location>
        <begin position="94"/>
        <end position="114"/>
    </location>
</feature>
<reference evidence="8 9" key="1">
    <citation type="submission" date="2014-06" db="EMBL/GenBank/DDBJ databases">
        <title>Evolutionary Origins and Diversification of the Mycorrhizal Mutualists.</title>
        <authorList>
            <consortium name="DOE Joint Genome Institute"/>
            <consortium name="Mycorrhizal Genomics Consortium"/>
            <person name="Kohler A."/>
            <person name="Kuo A."/>
            <person name="Nagy L.G."/>
            <person name="Floudas D."/>
            <person name="Copeland A."/>
            <person name="Barry K.W."/>
            <person name="Cichocki N."/>
            <person name="Veneault-Fourrey C."/>
            <person name="LaButti K."/>
            <person name="Lindquist E.A."/>
            <person name="Lipzen A."/>
            <person name="Lundell T."/>
            <person name="Morin E."/>
            <person name="Murat C."/>
            <person name="Riley R."/>
            <person name="Ohm R."/>
            <person name="Sun H."/>
            <person name="Tunlid A."/>
            <person name="Henrissat B."/>
            <person name="Grigoriev I.V."/>
            <person name="Hibbett D.S."/>
            <person name="Martin F."/>
        </authorList>
    </citation>
    <scope>NUCLEOTIDE SEQUENCE [LARGE SCALE GENOMIC DNA]</scope>
    <source>
        <strain evidence="8 9">SS14</strain>
    </source>
</reference>
<dbReference type="GO" id="GO:0005886">
    <property type="term" value="C:plasma membrane"/>
    <property type="evidence" value="ECO:0007669"/>
    <property type="project" value="TreeGrafter"/>
</dbReference>
<evidence type="ECO:0000313" key="9">
    <source>
        <dbReference type="Proteomes" id="UP000054279"/>
    </source>
</evidence>
<dbReference type="Gene3D" id="1.20.1730.10">
    <property type="entry name" value="Sodium/glucose cotransporter"/>
    <property type="match status" value="1"/>
</dbReference>
<evidence type="ECO:0000256" key="5">
    <source>
        <dbReference type="ARBA" id="ARBA00023136"/>
    </source>
</evidence>
<dbReference type="Pfam" id="PF00474">
    <property type="entry name" value="SSF"/>
    <property type="match status" value="1"/>
</dbReference>
<comment type="subcellular location">
    <subcellularLocation>
        <location evidence="1">Membrane</location>
        <topology evidence="1">Multi-pass membrane protein</topology>
    </subcellularLocation>
</comment>
<proteinExistence type="inferred from homology"/>
<evidence type="ECO:0000256" key="4">
    <source>
        <dbReference type="ARBA" id="ARBA00022989"/>
    </source>
</evidence>
<feature type="transmembrane region" description="Helical" evidence="7">
    <location>
        <begin position="173"/>
        <end position="191"/>
    </location>
</feature>
<dbReference type="OrthoDB" id="6132759at2759"/>
<feature type="transmembrane region" description="Helical" evidence="7">
    <location>
        <begin position="203"/>
        <end position="223"/>
    </location>
</feature>
<dbReference type="InterPro" id="IPR001734">
    <property type="entry name" value="Na/solute_symporter"/>
</dbReference>
<name>A0A0C9VCN3_SPHS4</name>
<evidence type="ECO:0000256" key="7">
    <source>
        <dbReference type="SAM" id="Phobius"/>
    </source>
</evidence>
<accession>A0A0C9VCN3</accession>
<protein>
    <recommendedName>
        <fullName evidence="10">Urea active transporter</fullName>
    </recommendedName>
</protein>
<dbReference type="InterPro" id="IPR031155">
    <property type="entry name" value="DUR"/>
</dbReference>
<dbReference type="CDD" id="cd11476">
    <property type="entry name" value="SLC5sbd_DUR3"/>
    <property type="match status" value="1"/>
</dbReference>
<evidence type="ECO:0000256" key="1">
    <source>
        <dbReference type="ARBA" id="ARBA00004141"/>
    </source>
</evidence>
<organism evidence="8 9">
    <name type="scientific">Sphaerobolus stellatus (strain SS14)</name>
    <dbReference type="NCBI Taxonomy" id="990650"/>
    <lineage>
        <taxon>Eukaryota</taxon>
        <taxon>Fungi</taxon>
        <taxon>Dikarya</taxon>
        <taxon>Basidiomycota</taxon>
        <taxon>Agaricomycotina</taxon>
        <taxon>Agaricomycetes</taxon>
        <taxon>Phallomycetidae</taxon>
        <taxon>Geastrales</taxon>
        <taxon>Sphaerobolaceae</taxon>
        <taxon>Sphaerobolus</taxon>
    </lineage>
</organism>
<feature type="transmembrane region" description="Helical" evidence="7">
    <location>
        <begin position="259"/>
        <end position="279"/>
    </location>
</feature>
<feature type="transmembrane region" description="Helical" evidence="7">
    <location>
        <begin position="300"/>
        <end position="321"/>
    </location>
</feature>
<comment type="similarity">
    <text evidence="2 6">Belongs to the sodium:solute symporter (SSF) (TC 2.A.21) family.</text>
</comment>
<dbReference type="EMBL" id="KN837190">
    <property type="protein sequence ID" value="KIJ35280.1"/>
    <property type="molecule type" value="Genomic_DNA"/>
</dbReference>
<sequence length="333" mass="35552">MSTDQVFKPLLSQGVGYGVVVGVGFFFAGLMVVLTWFQKTFTDYKPSSSEEFTSASRSVKPGLICCGIVSAWTWSATLLQSSTAAYTFGLSGPWWYGVGGTIQLSIFTMVAAKIKMNANGAHTFLEIVKVRFGTGAHLLFTFYGVLCNLIVCGSLLLGGAATVNALTGMNTDAACFLIPIGIAVYVVFGGLRATFICDWSHTLILFIIIYLFIFKTFGTSEVIGSPTAMYDLLVQAGKATPVPGNQDGSYLTMKSNQGLVFGAATILSGFAGIFCDQGYWQRAIASAPESTTKAYMLGGLSWFSVPWAFASCLGLAARALITNVSFPSSFKRN</sequence>
<evidence type="ECO:0008006" key="10">
    <source>
        <dbReference type="Google" id="ProtNLM"/>
    </source>
</evidence>
<dbReference type="PROSITE" id="PS50283">
    <property type="entry name" value="NA_SOLUT_SYMP_3"/>
    <property type="match status" value="1"/>
</dbReference>
<keyword evidence="3 7" id="KW-0812">Transmembrane</keyword>
<dbReference type="PANTHER" id="PTHR46154">
    <property type="match status" value="1"/>
</dbReference>
<feature type="transmembrane region" description="Helical" evidence="7">
    <location>
        <begin position="15"/>
        <end position="37"/>
    </location>
</feature>
<evidence type="ECO:0000256" key="2">
    <source>
        <dbReference type="ARBA" id="ARBA00006434"/>
    </source>
</evidence>
<dbReference type="PANTHER" id="PTHR46154:SF2">
    <property type="entry name" value="SOLUTE SYMPORTER FAMILY TRANSPORTER (AFU_ORTHOLOGUE AFUA_6G03200)"/>
    <property type="match status" value="1"/>
</dbReference>
<keyword evidence="9" id="KW-1185">Reference proteome</keyword>
<keyword evidence="5 7" id="KW-0472">Membrane</keyword>
<feature type="transmembrane region" description="Helical" evidence="7">
    <location>
        <begin position="58"/>
        <end position="74"/>
    </location>
</feature>
<dbReference type="GO" id="GO:0015204">
    <property type="term" value="F:urea transmembrane transporter activity"/>
    <property type="evidence" value="ECO:0007669"/>
    <property type="project" value="InterPro"/>
</dbReference>
<dbReference type="HOGENOM" id="CLU_010778_2_2_1"/>
<dbReference type="AlphaFoldDB" id="A0A0C9VCN3"/>
<dbReference type="Proteomes" id="UP000054279">
    <property type="component" value="Unassembled WGS sequence"/>
</dbReference>
<gene>
    <name evidence="8" type="ORF">M422DRAFT_233002</name>
</gene>
<dbReference type="InterPro" id="IPR038377">
    <property type="entry name" value="Na/Glc_symporter_sf"/>
</dbReference>